<feature type="compositionally biased region" description="Acidic residues" evidence="1">
    <location>
        <begin position="398"/>
        <end position="423"/>
    </location>
</feature>
<dbReference type="AlphaFoldDB" id="H0EYY3"/>
<keyword evidence="4" id="KW-1185">Reference proteome</keyword>
<dbReference type="InParanoid" id="H0EYY3"/>
<evidence type="ECO:0000256" key="1">
    <source>
        <dbReference type="SAM" id="MobiDB-lite"/>
    </source>
</evidence>
<feature type="region of interest" description="Disordered" evidence="1">
    <location>
        <begin position="398"/>
        <end position="437"/>
    </location>
</feature>
<proteinExistence type="predicted"/>
<organism evidence="3 4">
    <name type="scientific">Glarea lozoyensis (strain ATCC 74030 / MF5533)</name>
    <dbReference type="NCBI Taxonomy" id="1104152"/>
    <lineage>
        <taxon>Eukaryota</taxon>
        <taxon>Fungi</taxon>
        <taxon>Dikarya</taxon>
        <taxon>Ascomycota</taxon>
        <taxon>Pezizomycotina</taxon>
        <taxon>Leotiomycetes</taxon>
        <taxon>Helotiales</taxon>
        <taxon>Helotiaceae</taxon>
        <taxon>Glarea</taxon>
    </lineage>
</organism>
<dbReference type="OrthoDB" id="10037289at2759"/>
<comment type="caution">
    <text evidence="3">The sequence shown here is derived from an EMBL/GenBank/DDBJ whole genome shotgun (WGS) entry which is preliminary data.</text>
</comment>
<evidence type="ECO:0000313" key="4">
    <source>
        <dbReference type="Proteomes" id="UP000005446"/>
    </source>
</evidence>
<dbReference type="Proteomes" id="UP000005446">
    <property type="component" value="Unassembled WGS sequence"/>
</dbReference>
<dbReference type="Pfam" id="PF14420">
    <property type="entry name" value="Clr5"/>
    <property type="match status" value="1"/>
</dbReference>
<dbReference type="HOGENOM" id="CLU_390812_0_0_1"/>
<evidence type="ECO:0000313" key="3">
    <source>
        <dbReference type="EMBL" id="EHK96251.1"/>
    </source>
</evidence>
<gene>
    <name evidence="3" type="ORF">M7I_8045</name>
</gene>
<reference evidence="3 4" key="1">
    <citation type="journal article" date="2012" name="Eukaryot. Cell">
        <title>Genome sequence of the fungus Glarea lozoyensis: the first genome sequence of a species from the Helotiaceae family.</title>
        <authorList>
            <person name="Youssar L."/>
            <person name="Gruening B.A."/>
            <person name="Erxleben A."/>
            <person name="Guenther S."/>
            <person name="Huettel W."/>
        </authorList>
    </citation>
    <scope>NUCLEOTIDE SEQUENCE [LARGE SCALE GENOMIC DNA]</scope>
    <source>
        <strain evidence="4">ATCC 74030 / MF5533</strain>
    </source>
</reference>
<feature type="region of interest" description="Disordered" evidence="1">
    <location>
        <begin position="347"/>
        <end position="371"/>
    </location>
</feature>
<feature type="domain" description="Clr5" evidence="2">
    <location>
        <begin position="30"/>
        <end position="67"/>
    </location>
</feature>
<name>H0EYY3_GLAL7</name>
<evidence type="ECO:0000259" key="2">
    <source>
        <dbReference type="Pfam" id="PF14420"/>
    </source>
</evidence>
<accession>H0EYY3</accession>
<protein>
    <recommendedName>
        <fullName evidence="2">Clr5 domain-containing protein</fullName>
    </recommendedName>
</protein>
<sequence>MRLSILAPRPGGEPVTLIVSRPHSAQVYDESEWATAYPEIERLYIRERRKLRYIIQFMEKKHGFKATMPEAHPLSTMLQALWRLAEDRRDLVPSSSPSLWSSLSGSSTSGGTIIAVDTFSHAFLFLLEQAWISNAQILFDHFDPELIQLYWSLLWDSCSIKLPVAVVDPVVQWLSQTNAASKKSAAAATHPAQGNPFELQHRLTPHTNAHASPLHGNLRASSIALLRERWDLILENGVDSDAGSGTLLGILAGLVATKVLEERPDIMLECSLRPGRDVMKAPRIQAVPVACVIMAASLMSEVNIVGAENTDASSTSIIERLRMVVSLRTKRKAPLVASNPNVIANLPESSAKKAKRTATGTATKKSEEKRTFKYSNKDSLEKEFPKIVACKWPIAEAEEYEGESEDEGSDEGSDEEESAEPEEGTEKEKLPGLEDEEKITTQAQIDVYGENNRNAYLPSVFKAGHCVTRSGVDRFLNIVKECNARDQDLFDMHIYTDWSGWGATEVLENALADFNKDLFKKNISPLQKWSHLEGIVTWLKLGDLFALISNENGPGVGEVFDMFIPMYITCLEVLSEHDLVKKENTPAFNINTMTLLLLEFYKDPAADFDTENVEDIVLAADLAGVKLVPRVDINISQEDIENWRKKGQVNEDGFDEKEWRSKWDWKKLVIIDHICFRWFRKTDGLINSSRSSNQITRVADGMILPR</sequence>
<dbReference type="EMBL" id="AGUE01000263">
    <property type="protein sequence ID" value="EHK96251.1"/>
    <property type="molecule type" value="Genomic_DNA"/>
</dbReference>
<dbReference type="InterPro" id="IPR025676">
    <property type="entry name" value="Clr5_dom"/>
</dbReference>